<comment type="caution">
    <text evidence="2">The sequence shown here is derived from an EMBL/GenBank/DDBJ whole genome shotgun (WGS) entry which is preliminary data.</text>
</comment>
<feature type="region of interest" description="Disordered" evidence="1">
    <location>
        <begin position="1"/>
        <end position="82"/>
    </location>
</feature>
<evidence type="ECO:0000313" key="2">
    <source>
        <dbReference type="EMBL" id="TNN49958.1"/>
    </source>
</evidence>
<dbReference type="EMBL" id="SRLO01000635">
    <property type="protein sequence ID" value="TNN49958.1"/>
    <property type="molecule type" value="Genomic_DNA"/>
</dbReference>
<dbReference type="AlphaFoldDB" id="A0A4Z2G8Y1"/>
<name>A0A4Z2G8Y1_9TELE</name>
<reference evidence="2 3" key="1">
    <citation type="submission" date="2019-03" db="EMBL/GenBank/DDBJ databases">
        <title>First draft genome of Liparis tanakae, snailfish: a comprehensive survey of snailfish specific genes.</title>
        <authorList>
            <person name="Kim W."/>
            <person name="Song I."/>
            <person name="Jeong J.-H."/>
            <person name="Kim D."/>
            <person name="Kim S."/>
            <person name="Ryu S."/>
            <person name="Song J.Y."/>
            <person name="Lee S.K."/>
        </authorList>
    </citation>
    <scope>NUCLEOTIDE SEQUENCE [LARGE SCALE GENOMIC DNA]</scope>
    <source>
        <tissue evidence="2">Muscle</tissue>
    </source>
</reference>
<keyword evidence="3" id="KW-1185">Reference proteome</keyword>
<evidence type="ECO:0000313" key="3">
    <source>
        <dbReference type="Proteomes" id="UP000314294"/>
    </source>
</evidence>
<proteinExistence type="predicted"/>
<feature type="compositionally biased region" description="Basic and acidic residues" evidence="1">
    <location>
        <begin position="10"/>
        <end position="21"/>
    </location>
</feature>
<gene>
    <name evidence="2" type="ORF">EYF80_039836</name>
</gene>
<organism evidence="2 3">
    <name type="scientific">Liparis tanakae</name>
    <name type="common">Tanaka's snailfish</name>
    <dbReference type="NCBI Taxonomy" id="230148"/>
    <lineage>
        <taxon>Eukaryota</taxon>
        <taxon>Metazoa</taxon>
        <taxon>Chordata</taxon>
        <taxon>Craniata</taxon>
        <taxon>Vertebrata</taxon>
        <taxon>Euteleostomi</taxon>
        <taxon>Actinopterygii</taxon>
        <taxon>Neopterygii</taxon>
        <taxon>Teleostei</taxon>
        <taxon>Neoteleostei</taxon>
        <taxon>Acanthomorphata</taxon>
        <taxon>Eupercaria</taxon>
        <taxon>Perciformes</taxon>
        <taxon>Cottioidei</taxon>
        <taxon>Cottales</taxon>
        <taxon>Liparidae</taxon>
        <taxon>Liparis</taxon>
    </lineage>
</organism>
<dbReference type="Proteomes" id="UP000314294">
    <property type="component" value="Unassembled WGS sequence"/>
</dbReference>
<feature type="compositionally biased region" description="Basic residues" evidence="1">
    <location>
        <begin position="62"/>
        <end position="82"/>
    </location>
</feature>
<sequence>MAPSLSRHTPPREDESVDAPREAALPGRAPERNGFPPGGRLISPLRMDVVDTDASRVEEEKKKKKKKKNKNKNKNKKAHAAC</sequence>
<accession>A0A4Z2G8Y1</accession>
<evidence type="ECO:0000256" key="1">
    <source>
        <dbReference type="SAM" id="MobiDB-lite"/>
    </source>
</evidence>
<protein>
    <submittedName>
        <fullName evidence="2">Uncharacterized protein</fullName>
    </submittedName>
</protein>